<dbReference type="RefSeq" id="WP_193193098.1">
    <property type="nucleotide sequence ID" value="NZ_JACZFR010000038.1"/>
</dbReference>
<evidence type="ECO:0000313" key="3">
    <source>
        <dbReference type="Proteomes" id="UP001596425"/>
    </source>
</evidence>
<proteinExistence type="predicted"/>
<evidence type="ECO:0000313" key="2">
    <source>
        <dbReference type="EMBL" id="MFC6634300.1"/>
    </source>
</evidence>
<feature type="transmembrane region" description="Helical" evidence="1">
    <location>
        <begin position="51"/>
        <end position="74"/>
    </location>
</feature>
<reference evidence="3" key="1">
    <citation type="journal article" date="2019" name="Int. J. Syst. Evol. Microbiol.">
        <title>The Global Catalogue of Microorganisms (GCM) 10K type strain sequencing project: providing services to taxonomists for standard genome sequencing and annotation.</title>
        <authorList>
            <consortium name="The Broad Institute Genomics Platform"/>
            <consortium name="The Broad Institute Genome Sequencing Center for Infectious Disease"/>
            <person name="Wu L."/>
            <person name="Ma J."/>
        </authorList>
    </citation>
    <scope>NUCLEOTIDE SEQUENCE [LARGE SCALE GENOMIC DNA]</scope>
    <source>
        <strain evidence="3">CGMCC 1.13718</strain>
    </source>
</reference>
<protein>
    <recommendedName>
        <fullName evidence="4">Cardiolipin synthase N-terminal domain-containing protein</fullName>
    </recommendedName>
</protein>
<gene>
    <name evidence="2" type="ORF">ACFQBM_13450</name>
</gene>
<organism evidence="2 3">
    <name type="scientific">Microbulbifer taiwanensis</name>
    <dbReference type="NCBI Taxonomy" id="986746"/>
    <lineage>
        <taxon>Bacteria</taxon>
        <taxon>Pseudomonadati</taxon>
        <taxon>Pseudomonadota</taxon>
        <taxon>Gammaproteobacteria</taxon>
        <taxon>Cellvibrionales</taxon>
        <taxon>Microbulbiferaceae</taxon>
        <taxon>Microbulbifer</taxon>
    </lineage>
</organism>
<dbReference type="Proteomes" id="UP001596425">
    <property type="component" value="Unassembled WGS sequence"/>
</dbReference>
<feature type="transmembrane region" description="Helical" evidence="1">
    <location>
        <begin position="12"/>
        <end position="31"/>
    </location>
</feature>
<keyword evidence="1" id="KW-0472">Membrane</keyword>
<keyword evidence="3" id="KW-1185">Reference proteome</keyword>
<keyword evidence="1" id="KW-1133">Transmembrane helix</keyword>
<evidence type="ECO:0008006" key="4">
    <source>
        <dbReference type="Google" id="ProtNLM"/>
    </source>
</evidence>
<dbReference type="EMBL" id="JBHSVR010000001">
    <property type="protein sequence ID" value="MFC6634300.1"/>
    <property type="molecule type" value="Genomic_DNA"/>
</dbReference>
<name>A0ABW1YSB0_9GAMM</name>
<evidence type="ECO:0000256" key="1">
    <source>
        <dbReference type="SAM" id="Phobius"/>
    </source>
</evidence>
<keyword evidence="1" id="KW-0812">Transmembrane</keyword>
<comment type="caution">
    <text evidence="2">The sequence shown here is derived from an EMBL/GenBank/DDBJ whole genome shotgun (WGS) entry which is preliminary data.</text>
</comment>
<sequence length="80" mass="8833">MEEIIGGILRPIGRFLVEVVFQIIFELLFHVPGYFICKVFSGGKSDPKDGWIFLASVLFWLIVAVVGYFAYSLFGGGGNA</sequence>
<accession>A0ABW1YSB0</accession>